<evidence type="ECO:0000256" key="1">
    <source>
        <dbReference type="PROSITE-ProRule" id="PRU00047"/>
    </source>
</evidence>
<reference evidence="6" key="1">
    <citation type="submission" date="2015-06" db="EMBL/GenBank/DDBJ databases">
        <title>Expansion of signal transduction pathways in fungi by whole-genome duplication.</title>
        <authorList>
            <consortium name="DOE Joint Genome Institute"/>
            <person name="Corrochano L.M."/>
            <person name="Kuo A."/>
            <person name="Marcet-Houben M."/>
            <person name="Polaino S."/>
            <person name="Salamov A."/>
            <person name="Villalobos J.M."/>
            <person name="Alvarez M.I."/>
            <person name="Avalos J."/>
            <person name="Benito E.P."/>
            <person name="Benoit I."/>
            <person name="Burger G."/>
            <person name="Camino L.P."/>
            <person name="Canovas D."/>
            <person name="Cerda-Olmedo E."/>
            <person name="Cheng J.-F."/>
            <person name="Dominguez A."/>
            <person name="Elias M."/>
            <person name="Eslava A.P."/>
            <person name="Glaser F."/>
            <person name="Grimwood J."/>
            <person name="Gutierrez G."/>
            <person name="Heitman J."/>
            <person name="Henrissat B."/>
            <person name="Iturriaga E.A."/>
            <person name="Lang B.F."/>
            <person name="Lavin J.L."/>
            <person name="Lee S."/>
            <person name="Li W."/>
            <person name="Lindquist E."/>
            <person name="Lopez-Garcia S."/>
            <person name="Luque E.M."/>
            <person name="Marcos A.T."/>
            <person name="Martin J."/>
            <person name="McCluskey K."/>
            <person name="Medina H.R."/>
            <person name="Miralles-Duran A."/>
            <person name="Miyazaki A."/>
            <person name="Munoz-Torres E."/>
            <person name="Oguiza J.A."/>
            <person name="Ohm R."/>
            <person name="Olmedo M."/>
            <person name="Orejas M."/>
            <person name="Ortiz-Castellanos L."/>
            <person name="Pisabarro A.G."/>
            <person name="Rodriguez-Romero J."/>
            <person name="Ruiz-Herrera J."/>
            <person name="Ruiz-Vazquez R."/>
            <person name="Sanz C."/>
            <person name="Schackwitz W."/>
            <person name="Schmutz J."/>
            <person name="Shahriari M."/>
            <person name="Shelest E."/>
            <person name="Silva-Franco F."/>
            <person name="Soanes D."/>
            <person name="Syed K."/>
            <person name="Tagua V.G."/>
            <person name="Talbot N.J."/>
            <person name="Thon M."/>
            <person name="De vries R.P."/>
            <person name="Wiebenga A."/>
            <person name="Yadav J.S."/>
            <person name="Braun E.L."/>
            <person name="Baker S."/>
            <person name="Garre V."/>
            <person name="Horwitz B."/>
            <person name="Torres-Martinez S."/>
            <person name="Idnurm A."/>
            <person name="Herrera-Estrella A."/>
            <person name="Gabaldon T."/>
            <person name="Grigoriev I.V."/>
        </authorList>
    </citation>
    <scope>NUCLEOTIDE SEQUENCE [LARGE SCALE GENOMIC DNA]</scope>
    <source>
        <strain evidence="6">NRRL 1555(-)</strain>
    </source>
</reference>
<keyword evidence="2" id="KW-0175">Coiled coil</keyword>
<feature type="domain" description="CCHC-type" evidence="4">
    <location>
        <begin position="185"/>
        <end position="200"/>
    </location>
</feature>
<dbReference type="PROSITE" id="PS50158">
    <property type="entry name" value="ZF_CCHC"/>
    <property type="match status" value="1"/>
</dbReference>
<keyword evidence="1" id="KW-0479">Metal-binding</keyword>
<dbReference type="GO" id="GO:0008270">
    <property type="term" value="F:zinc ion binding"/>
    <property type="evidence" value="ECO:0007669"/>
    <property type="project" value="UniProtKB-KW"/>
</dbReference>
<dbReference type="RefSeq" id="XP_018292651.1">
    <property type="nucleotide sequence ID" value="XM_018435781.1"/>
</dbReference>
<feature type="compositionally biased region" description="Polar residues" evidence="3">
    <location>
        <begin position="272"/>
        <end position="285"/>
    </location>
</feature>
<dbReference type="Proteomes" id="UP000077315">
    <property type="component" value="Unassembled WGS sequence"/>
</dbReference>
<keyword evidence="1" id="KW-0863">Zinc-finger</keyword>
<feature type="region of interest" description="Disordered" evidence="3">
    <location>
        <begin position="272"/>
        <end position="300"/>
    </location>
</feature>
<protein>
    <submittedName>
        <fullName evidence="5">CCHC-type zinc finger transcription factor</fullName>
    </submittedName>
</protein>
<dbReference type="Gene3D" id="4.10.60.10">
    <property type="entry name" value="Zinc finger, CCHC-type"/>
    <property type="match status" value="1"/>
</dbReference>
<gene>
    <name evidence="5" type="ORF">PHYBLDRAFT_168012</name>
</gene>
<name>A0A163AN24_PHYB8</name>
<evidence type="ECO:0000313" key="5">
    <source>
        <dbReference type="EMBL" id="OAD74611.1"/>
    </source>
</evidence>
<keyword evidence="6" id="KW-1185">Reference proteome</keyword>
<dbReference type="InterPro" id="IPR001878">
    <property type="entry name" value="Znf_CCHC"/>
</dbReference>
<dbReference type="EMBL" id="KV440979">
    <property type="protein sequence ID" value="OAD74611.1"/>
    <property type="molecule type" value="Genomic_DNA"/>
</dbReference>
<dbReference type="STRING" id="763407.A0A163AN24"/>
<dbReference type="VEuPathDB" id="FungiDB:PHYBLDRAFT_168012"/>
<dbReference type="OrthoDB" id="2417874at2759"/>
<dbReference type="GeneID" id="28996687"/>
<evidence type="ECO:0000313" key="6">
    <source>
        <dbReference type="Proteomes" id="UP000077315"/>
    </source>
</evidence>
<feature type="compositionally biased region" description="Polar residues" evidence="3">
    <location>
        <begin position="569"/>
        <end position="587"/>
    </location>
</feature>
<organism evidence="5 6">
    <name type="scientific">Phycomyces blakesleeanus (strain ATCC 8743b / DSM 1359 / FGSC 10004 / NBRC 33097 / NRRL 1555)</name>
    <dbReference type="NCBI Taxonomy" id="763407"/>
    <lineage>
        <taxon>Eukaryota</taxon>
        <taxon>Fungi</taxon>
        <taxon>Fungi incertae sedis</taxon>
        <taxon>Mucoromycota</taxon>
        <taxon>Mucoromycotina</taxon>
        <taxon>Mucoromycetes</taxon>
        <taxon>Mucorales</taxon>
        <taxon>Phycomycetaceae</taxon>
        <taxon>Phycomyces</taxon>
    </lineage>
</organism>
<evidence type="ECO:0000259" key="4">
    <source>
        <dbReference type="PROSITE" id="PS50158"/>
    </source>
</evidence>
<dbReference type="SUPFAM" id="SSF57756">
    <property type="entry name" value="Retrovirus zinc finger-like domains"/>
    <property type="match status" value="1"/>
</dbReference>
<feature type="coiled-coil region" evidence="2">
    <location>
        <begin position="226"/>
        <end position="253"/>
    </location>
</feature>
<accession>A0A163AN24</accession>
<sequence length="1225" mass="139196">MWISSNEDNAVVFDITDSGLDAAQFFQALKSQYPSIVGALGQDRRDRNIAIISFDTIEDVPRASTPTFGRDSNILRIHLDKLPLRRADKLESQVQEVMGLFGRVIHIGFYMDPQFQLFGGKDFVMLDTAPKEGIEYIPLTHKIDFRGEQEIYAKWQNMPVTCNYCHREGHKKANCEKKTKSPRLCYGCKKPGHIRAQCPDETIEKERKRQCQEDPQVISPENGGNNHQLEEELACLVRENAKMQEALVQSENALEDKIALVEEQQRSLEGITESSEITVGPTTEAQGGIAESHTDTENTQSSISTLLQAQSSTWSHHCGLVSFNSEYYIEPHLNSFNPIHLTDGCLLTATIHYAHKIHDPLNFFVIYAPAHPEQCPLFYSLLDHYLAFSSPPLPKSVLLGDLNYKTRLTSSPPLPTTWTQWLSHHWFDAITPVNCTPLPTFTTGSTLDFLFVTNDLKISVHSPVVEYVAGSWMDHFSISIQLSIGSPQHGPGIWRFNPYLLSDKEFCNTMTTFLDVAETQIPNVAPHIQWDLIKANLKAMAIDHSRKARNKAKTMQKILPEQRSAIVTQLHSQSQRDLQSRHPSNPHSRPRTQHTQHISNREVAQEYLGTSQPQSHRIEDEPHTSPTPLTEEQEYVPNSLDDDPSSVLHQQLLEVERQIDCQQEAQNIQAQQENGGLTKSPDGLVKCAHTFYSDLYTAKTIDDNVVESLLANIPDSSCLPSEEGETITAEWDAKNILRALNHFPTRSSPGIDVIPYELLRWLFQHKFAQGLMVKVFNLALQRQEIPRSWKRHSSQPITYLDYPLTSSKAQLFCAFEDVITKIRNHAQFLAQQNLLVLGRGLVANSLLLSRAWHVIRILPVNTADISRLRSEILPLLDQTAPLSFAGKILAYLIRQYCNTTNSFLPLVFPELRSPRLNTFSIFPTIFHAMKTIPLSFDWTVINPVTVQELSLSTILAPSHPLPLFFTCGKLRACNAFLYDYTLGCICRLNQYERRRARSNIDTLFTLLDHSELRLKEWFSLLTVSPLREPGSVMASFFPTPPRHFQGFLSSGIPKVPQIRNLSAQVIRAHIRPPLTQVSPPFPHAALVHWCSFLELRLPLRIYTIWWRLMHGKTTHNAFYVANWKIMNIYSGHALIKKLIWHQIATRFLEYPTSLTFDHLLLPSSPMSVEVKNTTVSAYSILGCTIGAIWDAHFQHIFHDVPFVTNRIAAIATLNIRKIELEDSLF</sequence>
<dbReference type="AlphaFoldDB" id="A0A163AN24"/>
<evidence type="ECO:0000256" key="3">
    <source>
        <dbReference type="SAM" id="MobiDB-lite"/>
    </source>
</evidence>
<dbReference type="InterPro" id="IPR036691">
    <property type="entry name" value="Endo/exonu/phosph_ase_sf"/>
</dbReference>
<dbReference type="SUPFAM" id="SSF56219">
    <property type="entry name" value="DNase I-like"/>
    <property type="match status" value="1"/>
</dbReference>
<evidence type="ECO:0000256" key="2">
    <source>
        <dbReference type="SAM" id="Coils"/>
    </source>
</evidence>
<dbReference type="InterPro" id="IPR036875">
    <property type="entry name" value="Znf_CCHC_sf"/>
</dbReference>
<proteinExistence type="predicted"/>
<dbReference type="GO" id="GO:0003676">
    <property type="term" value="F:nucleic acid binding"/>
    <property type="evidence" value="ECO:0007669"/>
    <property type="project" value="InterPro"/>
</dbReference>
<keyword evidence="1" id="KW-0862">Zinc</keyword>
<dbReference type="SMART" id="SM00343">
    <property type="entry name" value="ZnF_C2HC"/>
    <property type="match status" value="2"/>
</dbReference>
<dbReference type="InParanoid" id="A0A163AN24"/>
<feature type="region of interest" description="Disordered" evidence="3">
    <location>
        <begin position="569"/>
        <end position="636"/>
    </location>
</feature>